<gene>
    <name evidence="1" type="ORF">VFH_IV157800</name>
</gene>
<reference evidence="1 2" key="1">
    <citation type="submission" date="2023-01" db="EMBL/GenBank/DDBJ databases">
        <authorList>
            <person name="Kreplak J."/>
        </authorList>
    </citation>
    <scope>NUCLEOTIDE SEQUENCE [LARGE SCALE GENOMIC DNA]</scope>
</reference>
<evidence type="ECO:0000313" key="2">
    <source>
        <dbReference type="Proteomes" id="UP001157006"/>
    </source>
</evidence>
<dbReference type="EMBL" id="OX451739">
    <property type="protein sequence ID" value="CAI8609944.1"/>
    <property type="molecule type" value="Genomic_DNA"/>
</dbReference>
<name>A0AAV1AI24_VICFA</name>
<proteinExistence type="predicted"/>
<accession>A0AAV1AI24</accession>
<keyword evidence="2" id="KW-1185">Reference proteome</keyword>
<sequence>MVFLFSMHHPQFATFTGASLFSVEQVVTPIDFGFSLVRAWDFEVNVIVLIRNKEYERGFRERSFVAEGTLIMMVEFESEKAMYMESAAQTVR</sequence>
<evidence type="ECO:0000313" key="1">
    <source>
        <dbReference type="EMBL" id="CAI8609944.1"/>
    </source>
</evidence>
<dbReference type="Proteomes" id="UP001157006">
    <property type="component" value="Chromosome 4"/>
</dbReference>
<organism evidence="1 2">
    <name type="scientific">Vicia faba</name>
    <name type="common">Broad bean</name>
    <name type="synonym">Faba vulgaris</name>
    <dbReference type="NCBI Taxonomy" id="3906"/>
    <lineage>
        <taxon>Eukaryota</taxon>
        <taxon>Viridiplantae</taxon>
        <taxon>Streptophyta</taxon>
        <taxon>Embryophyta</taxon>
        <taxon>Tracheophyta</taxon>
        <taxon>Spermatophyta</taxon>
        <taxon>Magnoliopsida</taxon>
        <taxon>eudicotyledons</taxon>
        <taxon>Gunneridae</taxon>
        <taxon>Pentapetalae</taxon>
        <taxon>rosids</taxon>
        <taxon>fabids</taxon>
        <taxon>Fabales</taxon>
        <taxon>Fabaceae</taxon>
        <taxon>Papilionoideae</taxon>
        <taxon>50 kb inversion clade</taxon>
        <taxon>NPAAA clade</taxon>
        <taxon>Hologalegina</taxon>
        <taxon>IRL clade</taxon>
        <taxon>Fabeae</taxon>
        <taxon>Vicia</taxon>
    </lineage>
</organism>
<protein>
    <submittedName>
        <fullName evidence="1">Uncharacterized protein</fullName>
    </submittedName>
</protein>
<dbReference type="AlphaFoldDB" id="A0AAV1AI24"/>